<dbReference type="RefSeq" id="WP_006379082.1">
    <property type="nucleotide sequence ID" value="NZ_AEJB01000361.1"/>
</dbReference>
<dbReference type="GeneID" id="97407451"/>
<evidence type="ECO:0000313" key="2">
    <source>
        <dbReference type="Proteomes" id="UP000010931"/>
    </source>
</evidence>
<sequence>MGIPASHIQGVVTAYLCRHPEERSSEDGVDLGDASGEALAPGAEGLVVRSVLVDDLKAATVGFLGKSAC</sequence>
<name>L7F4C9_STRT8</name>
<dbReference type="EMBL" id="AEJB01000361">
    <property type="protein sequence ID" value="ELP66147.1"/>
    <property type="molecule type" value="Genomic_DNA"/>
</dbReference>
<keyword evidence="2" id="KW-1185">Reference proteome</keyword>
<comment type="caution">
    <text evidence="1">The sequence shown here is derived from an EMBL/GenBank/DDBJ whole genome shotgun (WGS) entry which is preliminary data.</text>
</comment>
<dbReference type="PATRIC" id="fig|698760.3.peg.5249"/>
<organism evidence="1 2">
    <name type="scientific">Streptomyces turgidiscabies (strain Car8)</name>
    <dbReference type="NCBI Taxonomy" id="698760"/>
    <lineage>
        <taxon>Bacteria</taxon>
        <taxon>Bacillati</taxon>
        <taxon>Actinomycetota</taxon>
        <taxon>Actinomycetes</taxon>
        <taxon>Kitasatosporales</taxon>
        <taxon>Streptomycetaceae</taxon>
        <taxon>Streptomyces</taxon>
    </lineage>
</organism>
<dbReference type="AlphaFoldDB" id="L7F4C9"/>
<gene>
    <name evidence="1" type="ORF">STRTUCAR8_01714</name>
</gene>
<accession>L7F4C9</accession>
<protein>
    <submittedName>
        <fullName evidence="1">Uncharacterized protein</fullName>
    </submittedName>
</protein>
<evidence type="ECO:0000313" key="1">
    <source>
        <dbReference type="EMBL" id="ELP66147.1"/>
    </source>
</evidence>
<proteinExistence type="predicted"/>
<dbReference type="Proteomes" id="UP000010931">
    <property type="component" value="Unassembled WGS sequence"/>
</dbReference>
<reference evidence="1 2" key="1">
    <citation type="journal article" date="2011" name="Plasmid">
        <title>Streptomyces turgidiscabies Car8 contains a modular pathogenicity island that shares virulence genes with other actinobacterial plant pathogens.</title>
        <authorList>
            <person name="Huguet-Tapia J.C."/>
            <person name="Badger J.H."/>
            <person name="Loria R."/>
            <person name="Pettis G.S."/>
        </authorList>
    </citation>
    <scope>NUCLEOTIDE SEQUENCE [LARGE SCALE GENOMIC DNA]</scope>
    <source>
        <strain evidence="1 2">Car8</strain>
    </source>
</reference>